<dbReference type="RefSeq" id="WP_092421778.1">
    <property type="nucleotide sequence ID" value="NZ_FNCL01000002.1"/>
</dbReference>
<protein>
    <submittedName>
        <fullName evidence="1">Uncharacterized protein</fullName>
    </submittedName>
</protein>
<keyword evidence="2" id="KW-1185">Reference proteome</keyword>
<evidence type="ECO:0000313" key="2">
    <source>
        <dbReference type="Proteomes" id="UP000199392"/>
    </source>
</evidence>
<evidence type="ECO:0000313" key="1">
    <source>
        <dbReference type="EMBL" id="SFS42087.1"/>
    </source>
</evidence>
<proteinExistence type="predicted"/>
<organism evidence="1 2">
    <name type="scientific">Alloyangia pacifica</name>
    <dbReference type="NCBI Taxonomy" id="311180"/>
    <lineage>
        <taxon>Bacteria</taxon>
        <taxon>Pseudomonadati</taxon>
        <taxon>Pseudomonadota</taxon>
        <taxon>Alphaproteobacteria</taxon>
        <taxon>Rhodobacterales</taxon>
        <taxon>Roseobacteraceae</taxon>
        <taxon>Alloyangia</taxon>
    </lineage>
</organism>
<dbReference type="STRING" id="311180.SAMN04488050_101681"/>
<reference evidence="2" key="1">
    <citation type="submission" date="2016-10" db="EMBL/GenBank/DDBJ databases">
        <authorList>
            <person name="Varghese N."/>
            <person name="Submissions S."/>
        </authorList>
    </citation>
    <scope>NUCLEOTIDE SEQUENCE [LARGE SCALE GENOMIC DNA]</scope>
    <source>
        <strain evidence="2">DSM 26894</strain>
    </source>
</reference>
<dbReference type="EMBL" id="FOZW01000001">
    <property type="protein sequence ID" value="SFS42087.1"/>
    <property type="molecule type" value="Genomic_DNA"/>
</dbReference>
<accession>A0A1I6PPG3</accession>
<dbReference type="Proteomes" id="UP000199392">
    <property type="component" value="Unassembled WGS sequence"/>
</dbReference>
<sequence length="79" mass="9068">MEKRITTIDELPEQGWVRLGLVCRTKDGSEGLLPCKTDTYLRYAKSGRAPKTRKFFGRHEVNAQQVRAYLLGEDWKALA</sequence>
<dbReference type="AlphaFoldDB" id="A0A1I6PPG3"/>
<gene>
    <name evidence="1" type="ORF">SAMN04488050_101681</name>
</gene>
<name>A0A1I6PPG3_9RHOB</name>